<sequence>MNLIHEIDATWTIEYNRHGHIHKVYGFDTTQSAIDFYDRFIRVIDDLK</sequence>
<dbReference type="EMBL" id="MN740699">
    <property type="protein sequence ID" value="QHU08820.1"/>
    <property type="molecule type" value="Genomic_DNA"/>
</dbReference>
<reference evidence="1" key="1">
    <citation type="journal article" date="2020" name="Nature">
        <title>Giant virus diversity and host interactions through global metagenomics.</title>
        <authorList>
            <person name="Schulz F."/>
            <person name="Roux S."/>
            <person name="Paez-Espino D."/>
            <person name="Jungbluth S."/>
            <person name="Walsh D.A."/>
            <person name="Denef V.J."/>
            <person name="McMahon K.D."/>
            <person name="Konstantinidis K.T."/>
            <person name="Eloe-Fadrosh E.A."/>
            <person name="Kyrpides N.C."/>
            <person name="Woyke T."/>
        </authorList>
    </citation>
    <scope>NUCLEOTIDE SEQUENCE</scope>
    <source>
        <strain evidence="1">GVMAG-S-1064190-84</strain>
    </source>
</reference>
<evidence type="ECO:0000313" key="1">
    <source>
        <dbReference type="EMBL" id="QHU08820.1"/>
    </source>
</evidence>
<organism evidence="1">
    <name type="scientific">viral metagenome</name>
    <dbReference type="NCBI Taxonomy" id="1070528"/>
    <lineage>
        <taxon>unclassified sequences</taxon>
        <taxon>metagenomes</taxon>
        <taxon>organismal metagenomes</taxon>
    </lineage>
</organism>
<proteinExistence type="predicted"/>
<dbReference type="AlphaFoldDB" id="A0A6C0JVU2"/>
<name>A0A6C0JVU2_9ZZZZ</name>
<protein>
    <submittedName>
        <fullName evidence="1">Uncharacterized protein</fullName>
    </submittedName>
</protein>
<accession>A0A6C0JVU2</accession>